<comment type="caution">
    <text evidence="4">The sequence shown here is derived from an EMBL/GenBank/DDBJ whole genome shotgun (WGS) entry which is preliminary data.</text>
</comment>
<name>A0A081NJD8_9GAMM</name>
<dbReference type="Pfam" id="PF00440">
    <property type="entry name" value="TetR_N"/>
    <property type="match status" value="1"/>
</dbReference>
<dbReference type="InterPro" id="IPR009057">
    <property type="entry name" value="Homeodomain-like_sf"/>
</dbReference>
<evidence type="ECO:0000313" key="5">
    <source>
        <dbReference type="Proteomes" id="UP000028073"/>
    </source>
</evidence>
<gene>
    <name evidence="4" type="ORF">GZ78_13975</name>
</gene>
<dbReference type="AlphaFoldDB" id="A0A081NJD8"/>
<sequence length="72" mass="7943">MLKERTSKYDQRDLAAVDAAAAVFAEKGYHASGTIDTAQRLNIKQGSLYYYFRSKEAALEAVCLEGIRPSSP</sequence>
<evidence type="ECO:0000313" key="4">
    <source>
        <dbReference type="EMBL" id="KEQ18561.1"/>
    </source>
</evidence>
<keyword evidence="1 2" id="KW-0238">DNA-binding</keyword>
<accession>A0A081NJD8</accession>
<evidence type="ECO:0000256" key="1">
    <source>
        <dbReference type="ARBA" id="ARBA00023125"/>
    </source>
</evidence>
<proteinExistence type="predicted"/>
<dbReference type="SUPFAM" id="SSF46689">
    <property type="entry name" value="Homeodomain-like"/>
    <property type="match status" value="1"/>
</dbReference>
<dbReference type="Proteomes" id="UP000028073">
    <property type="component" value="Unassembled WGS sequence"/>
</dbReference>
<keyword evidence="5" id="KW-1185">Reference proteome</keyword>
<dbReference type="PRINTS" id="PR00455">
    <property type="entry name" value="HTHTETR"/>
</dbReference>
<dbReference type="EMBL" id="JOKH01000002">
    <property type="protein sequence ID" value="KEQ18561.1"/>
    <property type="molecule type" value="Genomic_DNA"/>
</dbReference>
<dbReference type="PROSITE" id="PS50977">
    <property type="entry name" value="HTH_TETR_2"/>
    <property type="match status" value="1"/>
</dbReference>
<organism evidence="4 5">
    <name type="scientific">Endozoicomonas numazuensis</name>
    <dbReference type="NCBI Taxonomy" id="1137799"/>
    <lineage>
        <taxon>Bacteria</taxon>
        <taxon>Pseudomonadati</taxon>
        <taxon>Pseudomonadota</taxon>
        <taxon>Gammaproteobacteria</taxon>
        <taxon>Oceanospirillales</taxon>
        <taxon>Endozoicomonadaceae</taxon>
        <taxon>Endozoicomonas</taxon>
    </lineage>
</organism>
<protein>
    <recommendedName>
        <fullName evidence="3">HTH tetR-type domain-containing protein</fullName>
    </recommendedName>
</protein>
<dbReference type="GO" id="GO:0003677">
    <property type="term" value="F:DNA binding"/>
    <property type="evidence" value="ECO:0007669"/>
    <property type="project" value="UniProtKB-UniRule"/>
</dbReference>
<evidence type="ECO:0000259" key="3">
    <source>
        <dbReference type="PROSITE" id="PS50977"/>
    </source>
</evidence>
<dbReference type="Gene3D" id="1.10.357.10">
    <property type="entry name" value="Tetracycline Repressor, domain 2"/>
    <property type="match status" value="1"/>
</dbReference>
<reference evidence="4 5" key="1">
    <citation type="submission" date="2014-06" db="EMBL/GenBank/DDBJ databases">
        <title>Whole Genome Sequences of Three Symbiotic Endozoicomonas Bacteria.</title>
        <authorList>
            <person name="Neave M.J."/>
            <person name="Apprill A."/>
            <person name="Voolstra C.R."/>
        </authorList>
    </citation>
    <scope>NUCLEOTIDE SEQUENCE [LARGE SCALE GENOMIC DNA]</scope>
    <source>
        <strain evidence="4 5">DSM 25634</strain>
    </source>
</reference>
<feature type="DNA-binding region" description="H-T-H motif" evidence="2">
    <location>
        <begin position="33"/>
        <end position="52"/>
    </location>
</feature>
<dbReference type="InterPro" id="IPR001647">
    <property type="entry name" value="HTH_TetR"/>
</dbReference>
<evidence type="ECO:0000256" key="2">
    <source>
        <dbReference type="PROSITE-ProRule" id="PRU00335"/>
    </source>
</evidence>
<feature type="domain" description="HTH tetR-type" evidence="3">
    <location>
        <begin position="10"/>
        <end position="70"/>
    </location>
</feature>